<reference evidence="7 8" key="1">
    <citation type="submission" date="2020-07" db="EMBL/GenBank/DDBJ databases">
        <title>Sequencing the genomes of 1000 actinobacteria strains.</title>
        <authorList>
            <person name="Klenk H.-P."/>
        </authorList>
    </citation>
    <scope>NUCLEOTIDE SEQUENCE [LARGE SCALE GENOMIC DNA]</scope>
    <source>
        <strain evidence="7 8">DSM 44442</strain>
    </source>
</reference>
<name>A0A7Z0JAA3_9ACTN</name>
<evidence type="ECO:0000259" key="6">
    <source>
        <dbReference type="PROSITE" id="PS50949"/>
    </source>
</evidence>
<evidence type="ECO:0000313" key="8">
    <source>
        <dbReference type="Proteomes" id="UP000572051"/>
    </source>
</evidence>
<dbReference type="InterPro" id="IPR036388">
    <property type="entry name" value="WH-like_DNA-bd_sf"/>
</dbReference>
<dbReference type="InterPro" id="IPR015424">
    <property type="entry name" value="PyrdxlP-dep_Trfase"/>
</dbReference>
<keyword evidence="3" id="KW-0805">Transcription regulation</keyword>
<evidence type="ECO:0000256" key="3">
    <source>
        <dbReference type="ARBA" id="ARBA00023015"/>
    </source>
</evidence>
<dbReference type="GO" id="GO:0003700">
    <property type="term" value="F:DNA-binding transcription factor activity"/>
    <property type="evidence" value="ECO:0007669"/>
    <property type="project" value="InterPro"/>
</dbReference>
<dbReference type="Proteomes" id="UP000572051">
    <property type="component" value="Unassembled WGS sequence"/>
</dbReference>
<keyword evidence="5" id="KW-0804">Transcription</keyword>
<dbReference type="Gene3D" id="3.40.640.10">
    <property type="entry name" value="Type I PLP-dependent aspartate aminotransferase-like (Major domain)"/>
    <property type="match status" value="1"/>
</dbReference>
<keyword evidence="4 7" id="KW-0238">DNA-binding</keyword>
<dbReference type="SUPFAM" id="SSF46785">
    <property type="entry name" value="Winged helix' DNA-binding domain"/>
    <property type="match status" value="1"/>
</dbReference>
<dbReference type="InterPro" id="IPR015421">
    <property type="entry name" value="PyrdxlP-dep_Trfase_major"/>
</dbReference>
<dbReference type="SMART" id="SM00345">
    <property type="entry name" value="HTH_GNTR"/>
    <property type="match status" value="1"/>
</dbReference>
<gene>
    <name evidence="7" type="ORF">HNR10_002085</name>
</gene>
<proteinExistence type="inferred from homology"/>
<dbReference type="InterPro" id="IPR000524">
    <property type="entry name" value="Tscrpt_reg_HTH_GntR"/>
</dbReference>
<dbReference type="AlphaFoldDB" id="A0A7Z0JAA3"/>
<evidence type="ECO:0000256" key="1">
    <source>
        <dbReference type="ARBA" id="ARBA00005384"/>
    </source>
</evidence>
<keyword evidence="8" id="KW-1185">Reference proteome</keyword>
<evidence type="ECO:0000256" key="4">
    <source>
        <dbReference type="ARBA" id="ARBA00023125"/>
    </source>
</evidence>
<comment type="caution">
    <text evidence="7">The sequence shown here is derived from an EMBL/GenBank/DDBJ whole genome shotgun (WGS) entry which is preliminary data.</text>
</comment>
<dbReference type="GO" id="GO:0003677">
    <property type="term" value="F:DNA binding"/>
    <property type="evidence" value="ECO:0007669"/>
    <property type="project" value="UniProtKB-KW"/>
</dbReference>
<accession>A0A7Z0JAA3</accession>
<dbReference type="PROSITE" id="PS50949">
    <property type="entry name" value="HTH_GNTR"/>
    <property type="match status" value="1"/>
</dbReference>
<dbReference type="CDD" id="cd07377">
    <property type="entry name" value="WHTH_GntR"/>
    <property type="match status" value="1"/>
</dbReference>
<dbReference type="Gene3D" id="1.10.10.10">
    <property type="entry name" value="Winged helix-like DNA-binding domain superfamily/Winged helix DNA-binding domain"/>
    <property type="match status" value="1"/>
</dbReference>
<dbReference type="InterPro" id="IPR051446">
    <property type="entry name" value="HTH_trans_reg/aminotransferase"/>
</dbReference>
<protein>
    <submittedName>
        <fullName evidence="7">DNA-binding transcriptional MocR family regulator</fullName>
    </submittedName>
</protein>
<evidence type="ECO:0000256" key="2">
    <source>
        <dbReference type="ARBA" id="ARBA00022898"/>
    </source>
</evidence>
<feature type="domain" description="HTH gntR-type" evidence="6">
    <location>
        <begin position="8"/>
        <end position="76"/>
    </location>
</feature>
<dbReference type="Pfam" id="PF00392">
    <property type="entry name" value="GntR"/>
    <property type="match status" value="1"/>
</dbReference>
<dbReference type="SUPFAM" id="SSF53383">
    <property type="entry name" value="PLP-dependent transferases"/>
    <property type="match status" value="1"/>
</dbReference>
<sequence>MSEPTITGDSAAAIADSVRDLIAAERLRPGDPLPPVRALAVRLGVNRNTVAAGYAALAAAGFVETRRRAGTVVRALVPVAGEGAEAAGGAVNLADGNPDPELLPDLPGLQGYSTVLYGSAGIDARLSRWAEEHVVPDAGGGTLVLTHGAVDAVERVLSAHLTRGDAIAVEDPCFLSSIGTFRLNGYRAVPVEVDAHGMTAEGLAAALRAGVRAVVCTPRAHNPTGASLTEERARRLRALLADHPEVLVIEDDHFSALARTPYRRVTPAATARWALVRSVSKFLGPDLRLGMTVCDPDTAARLRARLTAAAWVSHVLQHLVAGVLTDPATPERLDHAARVYASRRRLLTDALDARGLPWLPGADGVNVWIPLADAPEPAVVADLAGRGWAVRPGSAFTLTRRSAVRVTTSTLLPEQAEAFAACLSAILAPTDQERPCSPA</sequence>
<comment type="similarity">
    <text evidence="1">In the C-terminal section; belongs to the class-I pyridoxal-phosphate-dependent aminotransferase family.</text>
</comment>
<dbReference type="InterPro" id="IPR036390">
    <property type="entry name" value="WH_DNA-bd_sf"/>
</dbReference>
<evidence type="ECO:0000256" key="5">
    <source>
        <dbReference type="ARBA" id="ARBA00023163"/>
    </source>
</evidence>
<evidence type="ECO:0000313" key="7">
    <source>
        <dbReference type="EMBL" id="NYJ34204.1"/>
    </source>
</evidence>
<keyword evidence="2" id="KW-0663">Pyridoxal phosphate</keyword>
<dbReference type="PANTHER" id="PTHR46577">
    <property type="entry name" value="HTH-TYPE TRANSCRIPTIONAL REGULATORY PROTEIN GABR"/>
    <property type="match status" value="1"/>
</dbReference>
<dbReference type="EMBL" id="JACCFS010000001">
    <property type="protein sequence ID" value="NYJ34204.1"/>
    <property type="molecule type" value="Genomic_DNA"/>
</dbReference>
<dbReference type="PANTHER" id="PTHR46577:SF1">
    <property type="entry name" value="HTH-TYPE TRANSCRIPTIONAL REGULATORY PROTEIN GABR"/>
    <property type="match status" value="1"/>
</dbReference>
<dbReference type="InterPro" id="IPR004839">
    <property type="entry name" value="Aminotransferase_I/II_large"/>
</dbReference>
<dbReference type="RefSeq" id="WP_179822733.1">
    <property type="nucleotide sequence ID" value="NZ_JACCFS010000001.1"/>
</dbReference>
<dbReference type="GO" id="GO:0030170">
    <property type="term" value="F:pyridoxal phosphate binding"/>
    <property type="evidence" value="ECO:0007669"/>
    <property type="project" value="InterPro"/>
</dbReference>
<organism evidence="7 8">
    <name type="scientific">Nocardiopsis aegyptia</name>
    <dbReference type="NCBI Taxonomy" id="220378"/>
    <lineage>
        <taxon>Bacteria</taxon>
        <taxon>Bacillati</taxon>
        <taxon>Actinomycetota</taxon>
        <taxon>Actinomycetes</taxon>
        <taxon>Streptosporangiales</taxon>
        <taxon>Nocardiopsidaceae</taxon>
        <taxon>Nocardiopsis</taxon>
    </lineage>
</organism>
<dbReference type="CDD" id="cd00609">
    <property type="entry name" value="AAT_like"/>
    <property type="match status" value="1"/>
</dbReference>
<dbReference type="Pfam" id="PF00155">
    <property type="entry name" value="Aminotran_1_2"/>
    <property type="match status" value="1"/>
</dbReference>